<keyword evidence="5" id="KW-0238">DNA-binding</keyword>
<evidence type="ECO:0000256" key="4">
    <source>
        <dbReference type="ARBA" id="ARBA00022833"/>
    </source>
</evidence>
<keyword evidence="3" id="KW-0863">Zinc-finger</keyword>
<evidence type="ECO:0000256" key="6">
    <source>
        <dbReference type="ARBA" id="ARBA00023242"/>
    </source>
</evidence>
<dbReference type="Pfam" id="PF14372">
    <property type="entry name" value="hAT-like_RNase-H"/>
    <property type="match status" value="1"/>
</dbReference>
<keyword evidence="6" id="KW-0539">Nucleus</keyword>
<dbReference type="Pfam" id="PF05699">
    <property type="entry name" value="Dimer_Tnp_hAT"/>
    <property type="match status" value="1"/>
</dbReference>
<dbReference type="InterPro" id="IPR008906">
    <property type="entry name" value="HATC_C_dom"/>
</dbReference>
<evidence type="ECO:0000259" key="9">
    <source>
        <dbReference type="Pfam" id="PF14372"/>
    </source>
</evidence>
<accession>A0A2N9ERM4</accession>
<sequence length="915" mass="102929">MAPRTEATGVFLVRLRAVFRSGFRLDPVKSWRSESSLSCMDVSSFQRARARGSTCCESGRLCAQAWQRRWENSGTFSKTLFRRPVFTRVVDVAPDVGFRRSWYRRKAYATYFSNVLTITSSFLVRFWPVKCRIEALITFFRMVKERSVRFSFRSGQRSGQTLVKLGQPWSNLVEFGQSSPNSGKCIPDRVSRVFGHSGPQSGQKRSNLGQTSVNPGQTWSNFGKMCPGSSSWGHLMWRALRRVRPASVRAASFCVSDTRENPVASQPPASLSLGLAVSVSLTPYQSPLTTHQPAASRNAQVPIYYPTELQVNNQHRLEFLWLQCLLRIVVVMHLTVVLCCVVLHTCTVAVLAKNCCCDALDCCVVLCCTLAQLQCLLRIMDASSNPNPNEPNPPIPTDPIIIPDESTLPTESQPVPSNTKQSKELTSKVWEHFTKLGGVPNHKGETIGKVVEKCLKEWGIDIVLTITVDNASSNDVAIDYLRRKMKLKESCIVGCEFLHMRCCAHILNLIVQDGLKDIHESIAKVRNAVRYAQSSPKRFEKFLEAVKDANIQSKSLLSLDVPTRWNSTYLMLEAAEKFERAFDRLIIDDEQYMDYFEEPDGNGKKPKGPPRSLDWENARLLCKFLKLFYEATLRFSGSLIVTSNSYFHELVGIQNELYKLCNLDGDSLLKSMAEGMKMKYEKYWGNIEKMNLLLFVTVVLDPRYKMKYIVYWFNKWYAKPKAESMVEKVRGAIDRLYAHYATEFETASLGANGSSSCVISDVVSSSMSSASDTHDPWKSAVEEFQHHLAQEDIGECKTEVDQYLSEASEPPCALGFDILGWWRVNSSKYKILSHVARDVKAVPVSTVASESAFSIGSRVLDSFRSSLSPLTVEALIRCQNWLRSTSSPVKLREAMDEVQSIDEELESVGSVGVGD</sequence>
<dbReference type="GO" id="GO:0008270">
    <property type="term" value="F:zinc ion binding"/>
    <property type="evidence" value="ECO:0007669"/>
    <property type="project" value="UniProtKB-KW"/>
</dbReference>
<keyword evidence="4" id="KW-0862">Zinc</keyword>
<evidence type="ECO:0000256" key="5">
    <source>
        <dbReference type="ARBA" id="ARBA00023125"/>
    </source>
</evidence>
<keyword evidence="2" id="KW-0479">Metal-binding</keyword>
<dbReference type="EMBL" id="OIVN01000271">
    <property type="protein sequence ID" value="SPC77423.1"/>
    <property type="molecule type" value="Genomic_DNA"/>
</dbReference>
<dbReference type="GO" id="GO:0003677">
    <property type="term" value="F:DNA binding"/>
    <property type="evidence" value="ECO:0007669"/>
    <property type="project" value="UniProtKB-KW"/>
</dbReference>
<evidence type="ECO:0000256" key="1">
    <source>
        <dbReference type="ARBA" id="ARBA00004123"/>
    </source>
</evidence>
<feature type="region of interest" description="Disordered" evidence="7">
    <location>
        <begin position="196"/>
        <end position="221"/>
    </location>
</feature>
<feature type="region of interest" description="Disordered" evidence="7">
    <location>
        <begin position="386"/>
        <end position="423"/>
    </location>
</feature>
<name>A0A2N9ERM4_FAGSY</name>
<evidence type="ECO:0008006" key="11">
    <source>
        <dbReference type="Google" id="ProtNLM"/>
    </source>
</evidence>
<feature type="compositionally biased region" description="Polar residues" evidence="7">
    <location>
        <begin position="408"/>
        <end position="420"/>
    </location>
</feature>
<dbReference type="SUPFAM" id="SSF53098">
    <property type="entry name" value="Ribonuclease H-like"/>
    <property type="match status" value="1"/>
</dbReference>
<evidence type="ECO:0000256" key="2">
    <source>
        <dbReference type="ARBA" id="ARBA00022723"/>
    </source>
</evidence>
<feature type="compositionally biased region" description="Low complexity" evidence="7">
    <location>
        <begin position="398"/>
        <end position="407"/>
    </location>
</feature>
<proteinExistence type="predicted"/>
<gene>
    <name evidence="10" type="ORF">FSB_LOCUS5305</name>
</gene>
<evidence type="ECO:0000259" key="8">
    <source>
        <dbReference type="Pfam" id="PF05699"/>
    </source>
</evidence>
<dbReference type="PANTHER" id="PTHR46481">
    <property type="entry name" value="ZINC FINGER BED DOMAIN-CONTAINING PROTEIN 4"/>
    <property type="match status" value="1"/>
</dbReference>
<evidence type="ECO:0000256" key="7">
    <source>
        <dbReference type="SAM" id="MobiDB-lite"/>
    </source>
</evidence>
<feature type="domain" description="HAT C-terminal dimerisation" evidence="8">
    <location>
        <begin position="799"/>
        <end position="882"/>
    </location>
</feature>
<organism evidence="10">
    <name type="scientific">Fagus sylvatica</name>
    <name type="common">Beechnut</name>
    <dbReference type="NCBI Taxonomy" id="28930"/>
    <lineage>
        <taxon>Eukaryota</taxon>
        <taxon>Viridiplantae</taxon>
        <taxon>Streptophyta</taxon>
        <taxon>Embryophyta</taxon>
        <taxon>Tracheophyta</taxon>
        <taxon>Spermatophyta</taxon>
        <taxon>Magnoliopsida</taxon>
        <taxon>eudicotyledons</taxon>
        <taxon>Gunneridae</taxon>
        <taxon>Pentapetalae</taxon>
        <taxon>rosids</taxon>
        <taxon>fabids</taxon>
        <taxon>Fagales</taxon>
        <taxon>Fagaceae</taxon>
        <taxon>Fagus</taxon>
    </lineage>
</organism>
<dbReference type="GO" id="GO:0005634">
    <property type="term" value="C:nucleus"/>
    <property type="evidence" value="ECO:0007669"/>
    <property type="project" value="UniProtKB-SubCell"/>
</dbReference>
<dbReference type="InterPro" id="IPR012337">
    <property type="entry name" value="RNaseH-like_sf"/>
</dbReference>
<comment type="subcellular location">
    <subcellularLocation>
        <location evidence="1">Nucleus</location>
    </subcellularLocation>
</comment>
<dbReference type="AlphaFoldDB" id="A0A2N9ERM4"/>
<evidence type="ECO:0000313" key="10">
    <source>
        <dbReference type="EMBL" id="SPC77423.1"/>
    </source>
</evidence>
<dbReference type="InterPro" id="IPR025525">
    <property type="entry name" value="hAT-like_transposase_RNase-H"/>
</dbReference>
<feature type="compositionally biased region" description="Polar residues" evidence="7">
    <location>
        <begin position="198"/>
        <end position="221"/>
    </location>
</feature>
<reference evidence="10" key="1">
    <citation type="submission" date="2018-02" db="EMBL/GenBank/DDBJ databases">
        <authorList>
            <person name="Cohen D.B."/>
            <person name="Kent A.D."/>
        </authorList>
    </citation>
    <scope>NUCLEOTIDE SEQUENCE</scope>
</reference>
<feature type="compositionally biased region" description="Pro residues" evidence="7">
    <location>
        <begin position="388"/>
        <end position="397"/>
    </location>
</feature>
<feature type="domain" description="hAT-like transposase RNase-H fold" evidence="9">
    <location>
        <begin position="636"/>
        <end position="740"/>
    </location>
</feature>
<dbReference type="PANTHER" id="PTHR46481:SF10">
    <property type="entry name" value="ZINC FINGER BED DOMAIN-CONTAINING PROTEIN 39"/>
    <property type="match status" value="1"/>
</dbReference>
<evidence type="ECO:0000256" key="3">
    <source>
        <dbReference type="ARBA" id="ARBA00022771"/>
    </source>
</evidence>
<dbReference type="GO" id="GO:0046983">
    <property type="term" value="F:protein dimerization activity"/>
    <property type="evidence" value="ECO:0007669"/>
    <property type="project" value="InterPro"/>
</dbReference>
<dbReference type="InterPro" id="IPR052035">
    <property type="entry name" value="ZnF_BED_domain_contain"/>
</dbReference>
<protein>
    <recommendedName>
        <fullName evidence="11">HAT C-terminal dimerisation domain-containing protein</fullName>
    </recommendedName>
</protein>